<evidence type="ECO:0000256" key="7">
    <source>
        <dbReference type="ARBA" id="ARBA00023191"/>
    </source>
</evidence>
<feature type="binding site" evidence="12">
    <location>
        <position position="103"/>
    </location>
    <ligand>
        <name>CoA</name>
        <dbReference type="ChEBI" id="CHEBI:57287"/>
    </ligand>
</feature>
<evidence type="ECO:0000256" key="10">
    <source>
        <dbReference type="ARBA" id="ARBA00049176"/>
    </source>
</evidence>
<dbReference type="PRINTS" id="PR01399">
    <property type="entry name" value="ENTSNTHTASED"/>
</dbReference>
<feature type="domain" description="4'-phosphopantetheinyl transferase" evidence="14">
    <location>
        <begin position="165"/>
        <end position="247"/>
    </location>
</feature>
<sequence length="294" mass="33213">MNRSLFPTWRLGGYLQPGTFPSPLFRAITSFSIRIKVKPRSWRVFGIYCMDDFLFGAGYVDWFGNRDVSLFQTGFNQDHYRESLIRSVGEGYGAFIEKAVVKRKSEFLAGRYCAHRALEAFDIAPHLIGIGEGRSPLWPDGVVGSISHCHGYAIAAAAREGSLLSVGLDVEDIVAPETQRKLSKSIMNDDELFLLQHDLPPEMVFTLVFSVKESFFKAAYPFVKAYFGFEAMSVTGIDWQGKRLAFRVNTDLADAFRRGMMLTARFKPLDRRILTYFSMGRDDEAFGHLVKKPG</sequence>
<feature type="binding site" evidence="12">
    <location>
        <position position="111"/>
    </location>
    <ligand>
        <name>CoA</name>
        <dbReference type="ChEBI" id="CHEBI:57287"/>
    </ligand>
</feature>
<dbReference type="AlphaFoldDB" id="A0A6L6VHQ1"/>
<feature type="binding site" evidence="13">
    <location>
        <position position="171"/>
    </location>
    <ligand>
        <name>Mg(2+)</name>
        <dbReference type="ChEBI" id="CHEBI:18420"/>
    </ligand>
</feature>
<dbReference type="SUPFAM" id="SSF56214">
    <property type="entry name" value="4'-phosphopantetheinyl transferase"/>
    <property type="match status" value="1"/>
</dbReference>
<dbReference type="EMBL" id="WPHR01000028">
    <property type="protein sequence ID" value="MUZ75370.1"/>
    <property type="molecule type" value="Genomic_DNA"/>
</dbReference>
<gene>
    <name evidence="16" type="ORF">GOZ90_22020</name>
</gene>
<evidence type="ECO:0000256" key="4">
    <source>
        <dbReference type="ARBA" id="ARBA00011503"/>
    </source>
</evidence>
<evidence type="ECO:0000313" key="16">
    <source>
        <dbReference type="EMBL" id="MUZ75370.1"/>
    </source>
</evidence>
<comment type="pathway">
    <text evidence="2">Siderophore biosynthesis; enterobactin biosynthesis.</text>
</comment>
<evidence type="ECO:0000256" key="12">
    <source>
        <dbReference type="PIRSR" id="PIRSR603542-1"/>
    </source>
</evidence>
<comment type="subunit">
    <text evidence="4">EntB, EntD, EntE, and EntF form a multienzyme complex called enterobactin synthase.</text>
</comment>
<dbReference type="PANTHER" id="PTHR38096:SF1">
    <property type="entry name" value="ENTEROBACTIN SYNTHASE COMPONENT D"/>
    <property type="match status" value="1"/>
</dbReference>
<evidence type="ECO:0000256" key="3">
    <source>
        <dbReference type="ARBA" id="ARBA00008342"/>
    </source>
</evidence>
<comment type="cofactor">
    <cofactor evidence="13">
        <name>Mg(2+)</name>
        <dbReference type="ChEBI" id="CHEBI:18420"/>
    </cofactor>
</comment>
<feature type="binding site" evidence="12">
    <location>
        <position position="213"/>
    </location>
    <ligand>
        <name>CoA</name>
        <dbReference type="ChEBI" id="CHEBI:57287"/>
    </ligand>
</feature>
<evidence type="ECO:0000313" key="17">
    <source>
        <dbReference type="Proteomes" id="UP000477951"/>
    </source>
</evidence>
<comment type="caution">
    <text evidence="16">The sequence shown here is derived from an EMBL/GenBank/DDBJ whole genome shotgun (WGS) entry which is preliminary data.</text>
</comment>
<dbReference type="Pfam" id="PF01648">
    <property type="entry name" value="ACPS"/>
    <property type="match status" value="1"/>
</dbReference>
<keyword evidence="7" id="KW-0259">Enterobactin biosynthesis</keyword>
<feature type="binding site" evidence="12">
    <location>
        <position position="217"/>
    </location>
    <ligand>
        <name>CoA</name>
        <dbReference type="ChEBI" id="CHEBI:57287"/>
    </ligand>
</feature>
<evidence type="ECO:0000256" key="11">
    <source>
        <dbReference type="ARBA" id="ARBA00049191"/>
    </source>
</evidence>
<dbReference type="InterPro" id="IPR003542">
    <property type="entry name" value="Enbac_synth_compD-like"/>
</dbReference>
<dbReference type="Pfam" id="PF17837">
    <property type="entry name" value="4PPT_N"/>
    <property type="match status" value="1"/>
</dbReference>
<evidence type="ECO:0000256" key="6">
    <source>
        <dbReference type="ARBA" id="ARBA00022679"/>
    </source>
</evidence>
<evidence type="ECO:0000259" key="15">
    <source>
        <dbReference type="Pfam" id="PF17837"/>
    </source>
</evidence>
<keyword evidence="6 16" id="KW-0808">Transferase</keyword>
<dbReference type="InterPro" id="IPR041354">
    <property type="entry name" value="4PPT_N"/>
</dbReference>
<dbReference type="InterPro" id="IPR008278">
    <property type="entry name" value="4-PPantetheinyl_Trfase_dom"/>
</dbReference>
<evidence type="ECO:0000259" key="14">
    <source>
        <dbReference type="Pfam" id="PF01648"/>
    </source>
</evidence>
<evidence type="ECO:0000256" key="9">
    <source>
        <dbReference type="ARBA" id="ARBA00031996"/>
    </source>
</evidence>
<comment type="function">
    <text evidence="1">Involved in the biosynthesis of the siderophore enterobactin (enterochelin), which is a macrocyclic trimeric lactone of N-(2,3-dihydroxybenzoyl)-serine. The serine trilactone serves as a scaffolding for the three catechol functionalities that provide hexadentate coordination for the tightly ligated iron(2+) atoms. Plays an essential role in the assembly of the enterobactin by catalyzing the transfer of the 4'-phosphopantetheine (Ppant) moiety from coenzyme A to the apo-domains of both EntB (ArCP domain) and EntF (PCP domain) to yield their holo-forms which make them competent for the activation of 2,3-dihydroxybenzoate (DHB) and L-serine, respectively.</text>
</comment>
<protein>
    <recommendedName>
        <fullName evidence="5">Enterobactin synthase component D</fullName>
    </recommendedName>
    <alternativeName>
        <fullName evidence="8">4'-phosphopantetheinyl transferase EntD</fullName>
    </alternativeName>
    <alternativeName>
        <fullName evidence="9">Enterochelin synthase D</fullName>
    </alternativeName>
</protein>
<dbReference type="GO" id="GO:0008897">
    <property type="term" value="F:holo-[acyl-carrier-protein] synthase activity"/>
    <property type="evidence" value="ECO:0007669"/>
    <property type="project" value="InterPro"/>
</dbReference>
<name>A0A6L6VHQ1_AGRVI</name>
<dbReference type="GO" id="GO:0009366">
    <property type="term" value="C:enterobactin synthetase complex"/>
    <property type="evidence" value="ECO:0007669"/>
    <property type="project" value="InterPro"/>
</dbReference>
<keyword evidence="13" id="KW-0460">Magnesium</keyword>
<reference evidence="16 17" key="1">
    <citation type="submission" date="2019-12" db="EMBL/GenBank/DDBJ databases">
        <title>Whole-genome sequencing of Allorhizobium vitis.</title>
        <authorList>
            <person name="Gan H.M."/>
            <person name="Szegedi E."/>
            <person name="Burr T."/>
            <person name="Savka M.A."/>
        </authorList>
    </citation>
    <scope>NUCLEOTIDE SEQUENCE [LARGE SCALE GENOMIC DNA]</scope>
    <source>
        <strain evidence="16 17">CG516</strain>
    </source>
</reference>
<comment type="similarity">
    <text evidence="3">Belongs to the P-Pant transferase superfamily. EntD family.</text>
</comment>
<dbReference type="Proteomes" id="UP000477951">
    <property type="component" value="Unassembled WGS sequence"/>
</dbReference>
<dbReference type="InterPro" id="IPR037143">
    <property type="entry name" value="4-PPantetheinyl_Trfase_dom_sf"/>
</dbReference>
<dbReference type="Gene3D" id="3.90.470.20">
    <property type="entry name" value="4'-phosphopantetheinyl transferase domain"/>
    <property type="match status" value="1"/>
</dbReference>
<organism evidence="16 17">
    <name type="scientific">Agrobacterium vitis</name>
    <name type="common">Rhizobium vitis</name>
    <dbReference type="NCBI Taxonomy" id="373"/>
    <lineage>
        <taxon>Bacteria</taxon>
        <taxon>Pseudomonadati</taxon>
        <taxon>Pseudomonadota</taxon>
        <taxon>Alphaproteobacteria</taxon>
        <taxon>Hyphomicrobiales</taxon>
        <taxon>Rhizobiaceae</taxon>
        <taxon>Rhizobium/Agrobacterium group</taxon>
        <taxon>Agrobacterium</taxon>
    </lineage>
</organism>
<feature type="binding site" evidence="12">
    <location>
        <position position="169"/>
    </location>
    <ligand>
        <name>CoA</name>
        <dbReference type="ChEBI" id="CHEBI:57287"/>
    </ligand>
</feature>
<dbReference type="UniPathway" id="UPA00017"/>
<evidence type="ECO:0000256" key="2">
    <source>
        <dbReference type="ARBA" id="ARBA00004993"/>
    </source>
</evidence>
<dbReference type="GO" id="GO:0009239">
    <property type="term" value="P:enterobactin biosynthetic process"/>
    <property type="evidence" value="ECO:0007669"/>
    <property type="project" value="UniProtKB-UniPathway"/>
</dbReference>
<dbReference type="GO" id="GO:0005886">
    <property type="term" value="C:plasma membrane"/>
    <property type="evidence" value="ECO:0007669"/>
    <property type="project" value="TreeGrafter"/>
</dbReference>
<comment type="catalytic activity">
    <reaction evidence="11">
        <text>apo-[peptidyl-carrier protein] + CoA = holo-[peptidyl-carrier protein] + adenosine 3',5'-bisphosphate + H(+)</text>
        <dbReference type="Rhea" id="RHEA:46228"/>
        <dbReference type="Rhea" id="RHEA-COMP:11479"/>
        <dbReference type="Rhea" id="RHEA-COMP:11480"/>
        <dbReference type="ChEBI" id="CHEBI:15378"/>
        <dbReference type="ChEBI" id="CHEBI:29999"/>
        <dbReference type="ChEBI" id="CHEBI:57287"/>
        <dbReference type="ChEBI" id="CHEBI:58343"/>
        <dbReference type="ChEBI" id="CHEBI:64479"/>
    </reaction>
</comment>
<evidence type="ECO:0000256" key="13">
    <source>
        <dbReference type="PIRSR" id="PIRSR603542-2"/>
    </source>
</evidence>
<dbReference type="GO" id="GO:0000287">
    <property type="term" value="F:magnesium ion binding"/>
    <property type="evidence" value="ECO:0007669"/>
    <property type="project" value="InterPro"/>
</dbReference>
<dbReference type="PANTHER" id="PTHR38096">
    <property type="entry name" value="ENTEROBACTIN SYNTHASE COMPONENT D"/>
    <property type="match status" value="1"/>
</dbReference>
<comment type="catalytic activity">
    <reaction evidence="10">
        <text>apo-[aryl-carrier protein] + CoA = holo-[aryl-carrier protein] + adenosine 3',5'-bisphosphate + H(+)</text>
        <dbReference type="Rhea" id="RHEA:48404"/>
        <dbReference type="Rhea" id="RHEA-COMP:15903"/>
        <dbReference type="Rhea" id="RHEA-COMP:17557"/>
        <dbReference type="ChEBI" id="CHEBI:15378"/>
        <dbReference type="ChEBI" id="CHEBI:29999"/>
        <dbReference type="ChEBI" id="CHEBI:57287"/>
        <dbReference type="ChEBI" id="CHEBI:58343"/>
        <dbReference type="ChEBI" id="CHEBI:64479"/>
    </reaction>
</comment>
<evidence type="ECO:0000256" key="5">
    <source>
        <dbReference type="ARBA" id="ARBA00019087"/>
    </source>
</evidence>
<feature type="domain" description="4'-phosphopantetheinyl transferase N-terminal" evidence="15">
    <location>
        <begin position="94"/>
        <end position="158"/>
    </location>
</feature>
<accession>A0A6L6VHQ1</accession>
<evidence type="ECO:0000256" key="1">
    <source>
        <dbReference type="ARBA" id="ARBA00003937"/>
    </source>
</evidence>
<proteinExistence type="inferred from homology"/>
<keyword evidence="13" id="KW-0479">Metal-binding</keyword>
<feature type="binding site" evidence="13">
    <location>
        <position position="169"/>
    </location>
    <ligand>
        <name>Mg(2+)</name>
        <dbReference type="ChEBI" id="CHEBI:18420"/>
    </ligand>
</feature>
<evidence type="ECO:0000256" key="8">
    <source>
        <dbReference type="ARBA" id="ARBA00029894"/>
    </source>
</evidence>
<feature type="binding site" evidence="12">
    <location>
        <begin position="147"/>
        <end position="148"/>
    </location>
    <ligand>
        <name>CoA</name>
        <dbReference type="ChEBI" id="CHEBI:57287"/>
    </ligand>
</feature>